<accession>A0A557SY07</accession>
<protein>
    <submittedName>
        <fullName evidence="1">Uncharacterized protein</fullName>
    </submittedName>
</protein>
<comment type="caution">
    <text evidence="1">The sequence shown here is derived from an EMBL/GenBank/DDBJ whole genome shotgun (WGS) entry which is preliminary data.</text>
</comment>
<sequence>MSTESNVREKTKIVVGRLKNILKKLEEK</sequence>
<name>A0A557SY07_9ARCH</name>
<gene>
    <name evidence="1" type="ORF">NARC_30200</name>
</gene>
<dbReference type="EMBL" id="VOAH01000003">
    <property type="protein sequence ID" value="TVP41485.1"/>
    <property type="molecule type" value="Genomic_DNA"/>
</dbReference>
<dbReference type="Proteomes" id="UP000315289">
    <property type="component" value="Unassembled WGS sequence"/>
</dbReference>
<reference evidence="1 2" key="1">
    <citation type="journal article" date="2019" name="Front. Microbiol.">
        <title>Ammonia Oxidation by the Arctic Terrestrial Thaumarchaeote Candidatus Nitrosocosmicus arcticus Is Stimulated by Increasing Temperatures.</title>
        <authorList>
            <person name="Alves R.J.E."/>
            <person name="Kerou M."/>
            <person name="Zappe A."/>
            <person name="Bittner R."/>
            <person name="Abby S.S."/>
            <person name="Schmidt H.A."/>
            <person name="Pfeifer K."/>
            <person name="Schleper C."/>
        </authorList>
    </citation>
    <scope>NUCLEOTIDE SEQUENCE [LARGE SCALE GENOMIC DNA]</scope>
    <source>
        <strain evidence="1 2">Kfb</strain>
    </source>
</reference>
<organism evidence="1 2">
    <name type="scientific">Candidatus Nitrosocosmicus arcticus</name>
    <dbReference type="NCBI Taxonomy" id="2035267"/>
    <lineage>
        <taxon>Archaea</taxon>
        <taxon>Nitrososphaerota</taxon>
        <taxon>Nitrososphaeria</taxon>
        <taxon>Nitrososphaerales</taxon>
        <taxon>Nitrososphaeraceae</taxon>
        <taxon>Candidatus Nitrosocosmicus</taxon>
    </lineage>
</organism>
<proteinExistence type="predicted"/>
<keyword evidence="2" id="KW-1185">Reference proteome</keyword>
<evidence type="ECO:0000313" key="2">
    <source>
        <dbReference type="Proteomes" id="UP000315289"/>
    </source>
</evidence>
<dbReference type="AlphaFoldDB" id="A0A557SY07"/>
<evidence type="ECO:0000313" key="1">
    <source>
        <dbReference type="EMBL" id="TVP41485.1"/>
    </source>
</evidence>